<dbReference type="InterPro" id="IPR041462">
    <property type="entry name" value="Bact_A2M_MG6"/>
</dbReference>
<dbReference type="Pfam" id="PF01835">
    <property type="entry name" value="MG2"/>
    <property type="match status" value="1"/>
</dbReference>
<dbReference type="GO" id="GO:0004866">
    <property type="term" value="F:endopeptidase inhibitor activity"/>
    <property type="evidence" value="ECO:0007669"/>
    <property type="project" value="InterPro"/>
</dbReference>
<reference evidence="7" key="1">
    <citation type="submission" date="2021-02" db="EMBL/GenBank/DDBJ databases">
        <title>Genome sequence of Rhodospirillales sp. strain TMPK1 isolated from soil.</title>
        <authorList>
            <person name="Nakai R."/>
            <person name="Kusada H."/>
            <person name="Tamaki H."/>
        </authorList>
    </citation>
    <scope>NUCLEOTIDE SEQUENCE</scope>
    <source>
        <strain evidence="7">TMPK1</strain>
    </source>
</reference>
<dbReference type="Pfam" id="PF17972">
    <property type="entry name" value="bMG5"/>
    <property type="match status" value="1"/>
</dbReference>
<dbReference type="SMART" id="SM01419">
    <property type="entry name" value="Thiol-ester_cl"/>
    <property type="match status" value="1"/>
</dbReference>
<name>A0A8S8XIP0_9PROT</name>
<dbReference type="RefSeq" id="WP_420245050.1">
    <property type="nucleotide sequence ID" value="NZ_BOPV01000001.1"/>
</dbReference>
<feature type="domain" description="Alpha-2-macroglobulin bait region" evidence="5">
    <location>
        <begin position="723"/>
        <end position="866"/>
    </location>
</feature>
<dbReference type="InterPro" id="IPR008930">
    <property type="entry name" value="Terpenoid_cyclase/PrenylTrfase"/>
</dbReference>
<organism evidence="7 8">
    <name type="scientific">Roseiterribacter gracilis</name>
    <dbReference type="NCBI Taxonomy" id="2812848"/>
    <lineage>
        <taxon>Bacteria</taxon>
        <taxon>Pseudomonadati</taxon>
        <taxon>Pseudomonadota</taxon>
        <taxon>Alphaproteobacteria</taxon>
        <taxon>Rhodospirillales</taxon>
        <taxon>Roseiterribacteraceae</taxon>
        <taxon>Roseiterribacter</taxon>
    </lineage>
</organism>
<feature type="chain" id="PRO_5035802714" evidence="4">
    <location>
        <begin position="25"/>
        <end position="1604"/>
    </location>
</feature>
<accession>A0A8S8XIP0</accession>
<evidence type="ECO:0000256" key="2">
    <source>
        <dbReference type="ARBA" id="ARBA00022729"/>
    </source>
</evidence>
<gene>
    <name evidence="7" type="ORF">TMPK1_37740</name>
</gene>
<dbReference type="SMART" id="SM01360">
    <property type="entry name" value="A2M"/>
    <property type="match status" value="1"/>
</dbReference>
<dbReference type="Pfam" id="PF11974">
    <property type="entry name" value="bMG3"/>
    <property type="match status" value="1"/>
</dbReference>
<dbReference type="GO" id="GO:0005615">
    <property type="term" value="C:extracellular space"/>
    <property type="evidence" value="ECO:0007669"/>
    <property type="project" value="InterPro"/>
</dbReference>
<evidence type="ECO:0000259" key="5">
    <source>
        <dbReference type="SMART" id="SM01359"/>
    </source>
</evidence>
<dbReference type="InterPro" id="IPR026284">
    <property type="entry name" value="A2MG_proteobact"/>
</dbReference>
<dbReference type="InterPro" id="IPR021868">
    <property type="entry name" value="Alpha_2_Macroglob_MG3"/>
</dbReference>
<evidence type="ECO:0000313" key="8">
    <source>
        <dbReference type="Proteomes" id="UP000681075"/>
    </source>
</evidence>
<evidence type="ECO:0000256" key="3">
    <source>
        <dbReference type="ARBA" id="ARBA00023157"/>
    </source>
</evidence>
<evidence type="ECO:0000256" key="4">
    <source>
        <dbReference type="SAM" id="SignalP"/>
    </source>
</evidence>
<proteinExistence type="inferred from homology"/>
<dbReference type="Pfam" id="PF00207">
    <property type="entry name" value="A2M"/>
    <property type="match status" value="1"/>
</dbReference>
<evidence type="ECO:0000313" key="7">
    <source>
        <dbReference type="EMBL" id="GIL41537.1"/>
    </source>
</evidence>
<dbReference type="PIRSF" id="PIRSF038980">
    <property type="entry name" value="A2M_bac"/>
    <property type="match status" value="1"/>
</dbReference>
<keyword evidence="2 4" id="KW-0732">Signal</keyword>
<dbReference type="PANTHER" id="PTHR40094">
    <property type="entry name" value="ALPHA-2-MACROGLOBULIN HOMOLOG"/>
    <property type="match status" value="1"/>
</dbReference>
<dbReference type="InterPro" id="IPR011625">
    <property type="entry name" value="A2M_N_BRD"/>
</dbReference>
<evidence type="ECO:0000256" key="1">
    <source>
        <dbReference type="ARBA" id="ARBA00010556"/>
    </source>
</evidence>
<dbReference type="PROSITE" id="PS00477">
    <property type="entry name" value="ALPHA_2_MACROGLOBULIN"/>
    <property type="match status" value="1"/>
</dbReference>
<dbReference type="EMBL" id="BOPV01000001">
    <property type="protein sequence ID" value="GIL41537.1"/>
    <property type="molecule type" value="Genomic_DNA"/>
</dbReference>
<dbReference type="InterPro" id="IPR047565">
    <property type="entry name" value="Alpha-macroglob_thiol-ester_cl"/>
</dbReference>
<dbReference type="CDD" id="cd02891">
    <property type="entry name" value="A2M_like"/>
    <property type="match status" value="1"/>
</dbReference>
<keyword evidence="3" id="KW-1015">Disulfide bond</keyword>
<keyword evidence="8" id="KW-1185">Reference proteome</keyword>
<dbReference type="InterPro" id="IPR011626">
    <property type="entry name" value="Alpha-macroglobulin_TED"/>
</dbReference>
<dbReference type="Gene3D" id="1.50.10.20">
    <property type="match status" value="1"/>
</dbReference>
<dbReference type="Pfam" id="PF17973">
    <property type="entry name" value="bMG10"/>
    <property type="match status" value="1"/>
</dbReference>
<dbReference type="InterPro" id="IPR019742">
    <property type="entry name" value="MacrogloblnA2_CS"/>
</dbReference>
<dbReference type="Proteomes" id="UP000681075">
    <property type="component" value="Unassembled WGS sequence"/>
</dbReference>
<dbReference type="SMART" id="SM01359">
    <property type="entry name" value="A2M_N_2"/>
    <property type="match status" value="1"/>
</dbReference>
<comment type="similarity">
    <text evidence="1">Belongs to the protease inhibitor I39 (alpha-2-macroglobulin) family. Bacterial alpha-2-macroglobulin subfamily.</text>
</comment>
<dbReference type="PANTHER" id="PTHR40094:SF1">
    <property type="entry name" value="UBIQUITIN DOMAIN-CONTAINING PROTEIN"/>
    <property type="match status" value="1"/>
</dbReference>
<protein>
    <submittedName>
        <fullName evidence="7">Alpha-2-macroglobulin</fullName>
    </submittedName>
</protein>
<evidence type="ECO:0000259" key="6">
    <source>
        <dbReference type="SMART" id="SM01360"/>
    </source>
</evidence>
<dbReference type="Pfam" id="PF17962">
    <property type="entry name" value="bMG6"/>
    <property type="match status" value="1"/>
</dbReference>
<dbReference type="InterPro" id="IPR051802">
    <property type="entry name" value="YfhM-like"/>
</dbReference>
<dbReference type="Pfam" id="PF21142">
    <property type="entry name" value="A2M_bMG2"/>
    <property type="match status" value="1"/>
</dbReference>
<feature type="signal peptide" evidence="4">
    <location>
        <begin position="1"/>
        <end position="24"/>
    </location>
</feature>
<dbReference type="InterPro" id="IPR002890">
    <property type="entry name" value="MG2"/>
</dbReference>
<dbReference type="InterPro" id="IPR001599">
    <property type="entry name" value="Macroglobln_a2"/>
</dbReference>
<dbReference type="Gene3D" id="2.60.40.1930">
    <property type="match status" value="1"/>
</dbReference>
<dbReference type="InterPro" id="IPR041246">
    <property type="entry name" value="Bact_MG10"/>
</dbReference>
<dbReference type="InterPro" id="IPR041203">
    <property type="entry name" value="Bact_A2M_MG5"/>
</dbReference>
<dbReference type="SUPFAM" id="SSF48239">
    <property type="entry name" value="Terpenoid cyclases/Protein prenyltransferases"/>
    <property type="match status" value="1"/>
</dbReference>
<dbReference type="Pfam" id="PF07678">
    <property type="entry name" value="TED_complement"/>
    <property type="match status" value="1"/>
</dbReference>
<comment type="caution">
    <text evidence="7">The sequence shown here is derived from an EMBL/GenBank/DDBJ whole genome shotgun (WGS) entry which is preliminary data.</text>
</comment>
<dbReference type="Pfam" id="PF07703">
    <property type="entry name" value="A2M_BRD"/>
    <property type="match status" value="1"/>
</dbReference>
<feature type="domain" description="Alpha-2-macroglobulin" evidence="6">
    <location>
        <begin position="932"/>
        <end position="1020"/>
    </location>
</feature>
<dbReference type="InterPro" id="IPR049120">
    <property type="entry name" value="A2M_bMG2"/>
</dbReference>
<sequence>MASSFGFRATLVAAVLLLCGAATPQPNQPPQPAAAKPFEVLKLEVAAEQAAPEACFLFPARIDRSGKTPIESFVQIEPAVKASIAVRDERLCVGGLSHGGNWKINLLPGLPGVGGVTLAKAQSFAVQVPNRSPSVAFASRGTVLPRSAAQGLPLRTVNADKVAIQILRVRDRDLLQRLRNGSLDERLSRNELDELAQNEAERVWQGELETKGDANQAKLTSLPIGETIGELKPGLYVAIAMLPGAQPARYEAQATQWFTVADLGLAAYHGPESLVVSARSLASAQAIANIELALVAENNRELVRVRTDGEGLARFDPGLLRGTAGDKARAVYAYGDKGEFAFLDLADGRVDLTDRGVGGRTVRGPTEAFLYAERGIYRPGETARVTVLLRDEQARALPKTPLTIKIRRPDGVAFDQRVVQEQAVGGATFDVVLPPTARTGGWTVQAYLDAKADAIGSVEFLVEDFVPPRVEFDLRTDAALLVPQQPAHVAVDARYLYGAPAGELPGDLSVTLKPAEQPFPAFPGYAWGLVQEETLPTSLDPITFTTDAQGKADIELKLDRVPNTTRPLEAQLVASIFDAGGRPVERTQTVAVANLSYALGLKASFTGSATADQPIFFDAIAVAPDGARIDKDGLAWDVLREDIEYFWYRAGRSWDYRSSLRTTRVASGTSKIAAAAPSRIETALPPGQYRIELHDASGTIATSLRFSVGGWVVAGADSAPDKVTVTPTKPNAAPGEAIDVFIRPPYDSDVVIAVADTAVRSTQVRRITKDGANVRVELPKSSPAGAYVLATAYAPPDAKATRLPRRAIGTAWLGVDAAPRTLDIKLDAPPLWRPQQQVKLPLTVANAGDEQVQVTVAAVDDGVLQLTEYAPPNANEFWFGKRLLGVAITDLYGRVIDPTGAARGKVKSGGGGDSALNRQLTNLPQRTTKVVSLFSGLVAVDKSGKAEITLDLPDFDGRLRLMAVAWSATKLGHADATVEVRHPVVADLSLPRFLAPDDRATLNLTLDNTDAPRGAFTAKVTAEGAVAIEGDGMLATDLAQKERRNARITLRGNTVGEGLIRLAVTGPNGLKFDRVWPISVRPGNPTVTRRNFVQLKPGTALTVDPALGAGLRPETSIVAASVSPLPDFDLPGLARALEAYPYGCAEQVVSRASPFLYARDVLQALGRPVDIDPVTNPKLRDAIARSLSLQARSGSFSLWAADDDDGTTGSQIWLTAYVMDFLGRARAQGAYVPQGPFEQGVAYLARAVDRTVDPDDKSNTLNSLAYAHYVLAREQRADPFRLRYFADQAGPRLKSPVAAAELGAAFALVGDAAAARTSFQQAASLPLVTANEWVDYGSDLRNQAALTALLAEAKVSDAATITAAAEKTQQLAQQKRPLSTQEQAWLLRAGKALLGQQPAAIKLEVDGKATTSTGPYFAEQRGGVGKLPAIKNAGSAPLYASVAVTGVAIAPESKENKGFDVQRQIFDRTGQPVNPAQVRQNDLLVVLLTGRFTGVGRPNSLLVDMLPAGWEIETPDLSNSGQLDRFEWLGELSPVEHAEARDDRFVAVPQIPVGEKDKKEFRVAYVVRAVTPGTFQLPGPYIEDMTRPYLFGRGAAANTTVVTR</sequence>